<dbReference type="EMBL" id="FRAE01000074">
    <property type="protein sequence ID" value="SHK45751.1"/>
    <property type="molecule type" value="Genomic_DNA"/>
</dbReference>
<sequence>MNKIGLSHEDIHNILKNAISPEKTIDSDAIRDVIATAIIKNNEKILEDIKRIYPTK</sequence>
<protein>
    <submittedName>
        <fullName evidence="1">Uncharacterized protein</fullName>
    </submittedName>
</protein>
<dbReference type="Proteomes" id="UP000242497">
    <property type="component" value="Unassembled WGS sequence"/>
</dbReference>
<dbReference type="RefSeq" id="WP_159428982.1">
    <property type="nucleotide sequence ID" value="NZ_FRAE01000074.1"/>
</dbReference>
<accession>A0A1M6SLX3</accession>
<name>A0A1M6SLX3_9FIRM</name>
<dbReference type="STRING" id="1123349.SAMN02744037_02373"/>
<proteinExistence type="predicted"/>
<dbReference type="AlphaFoldDB" id="A0A1M6SLX3"/>
<organism evidence="1 2">
    <name type="scientific">Tepidibacter formicigenes DSM 15518</name>
    <dbReference type="NCBI Taxonomy" id="1123349"/>
    <lineage>
        <taxon>Bacteria</taxon>
        <taxon>Bacillati</taxon>
        <taxon>Bacillota</taxon>
        <taxon>Clostridia</taxon>
        <taxon>Peptostreptococcales</taxon>
        <taxon>Peptostreptococcaceae</taxon>
        <taxon>Tepidibacter</taxon>
    </lineage>
</organism>
<reference evidence="2" key="1">
    <citation type="submission" date="2016-11" db="EMBL/GenBank/DDBJ databases">
        <authorList>
            <person name="Varghese N."/>
            <person name="Submissions S."/>
        </authorList>
    </citation>
    <scope>NUCLEOTIDE SEQUENCE [LARGE SCALE GENOMIC DNA]</scope>
    <source>
        <strain evidence="2">DSM 15518</strain>
    </source>
</reference>
<evidence type="ECO:0000313" key="1">
    <source>
        <dbReference type="EMBL" id="SHK45751.1"/>
    </source>
</evidence>
<evidence type="ECO:0000313" key="2">
    <source>
        <dbReference type="Proteomes" id="UP000242497"/>
    </source>
</evidence>
<keyword evidence="2" id="KW-1185">Reference proteome</keyword>
<gene>
    <name evidence="1" type="ORF">SAMN02744037_02373</name>
</gene>